<evidence type="ECO:0000256" key="1">
    <source>
        <dbReference type="SAM" id="Phobius"/>
    </source>
</evidence>
<keyword evidence="1" id="KW-0472">Membrane</keyword>
<dbReference type="Gene3D" id="1.20.1640.10">
    <property type="entry name" value="Multidrug efflux transporter AcrB transmembrane domain"/>
    <property type="match status" value="2"/>
</dbReference>
<feature type="transmembrane region" description="Helical" evidence="1">
    <location>
        <begin position="12"/>
        <end position="36"/>
    </location>
</feature>
<dbReference type="GO" id="GO:0005886">
    <property type="term" value="C:plasma membrane"/>
    <property type="evidence" value="ECO:0007669"/>
    <property type="project" value="TreeGrafter"/>
</dbReference>
<feature type="transmembrane region" description="Helical" evidence="1">
    <location>
        <begin position="877"/>
        <end position="896"/>
    </location>
</feature>
<evidence type="ECO:0000313" key="3">
    <source>
        <dbReference type="Proteomes" id="UP000195897"/>
    </source>
</evidence>
<name>A0A1Y4LBV7_9FIRM</name>
<accession>A0A1Y4LBV7</accession>
<dbReference type="GO" id="GO:0042910">
    <property type="term" value="F:xenobiotic transmembrane transporter activity"/>
    <property type="evidence" value="ECO:0007669"/>
    <property type="project" value="TreeGrafter"/>
</dbReference>
<keyword evidence="1" id="KW-1133">Transmembrane helix</keyword>
<sequence>MNIADFCLKHKVTTIMAYVLIVVFGIMGFTSLPLALMPDIELPMAVVYTTYSNAGPQEVENMVTKTIESACASVSGMDEIQSLSSEGSSMVMVTFADGTDMDEAMVDLRDRIDRVKGFLPEDADAPMTMTIDVDAMPVVTVGLKGADLAELQAIAEDDIQPALERIDGVASVDIAGGYENEIAIDTDADRLAGYGLSVSYIAQMLAAENVALPAGEVQSGDQSFSVRADGEFSSVSDIANTLILLPTGGTVRLSEVADVYVAPKEQTAIAKIGGEPCITISVNKQSDTNTLQVAERAKEALNEVTALQPTLDWSLLMDQSDMINMTVDSVVQNIVFGVLLAAIVLFVFLRDLGATAVISVSMPICIISVFLIMQVFDITMNMMSLGGIAMGVGMIVDNSIVVLENIFHYRSDGCDRFVSCVEGTKEVALSISASTLTTVAVFLPIGLSGGLSGMMFREFCITICSLLLASLLIALTLVPVLCYALLDRGGKHRMRMPDTGHDIADRPLMRKYKELLAHFITHRKKAIIISGAMIVAFLGSIAIAGVELMPQMDESMVAIGVEMPVGSDLEDVSAMADRAVDIALEQVPEIESIYYSTGGASMSTTSTANSASITVNLVDKSDRDRTSQQVADDLRPYMQDLAGAEISVEASGTMDMSSMTGDAISVTLRGDDYDKLSQTAEQLAGQLAALPGAIEVSSSASEQVPEVEITLNRANASRFGLTAATIGQAVRGELSGQTATQLKVNGEEITVTVRGDSRAETSIDALKSVMIPTQTGGSVPLSLVANVDTVLAPQSINRLNQSRTVTITGGAADNVSTAEMSQAVQGVLDTFELPDGITYETGGEMEEMINTFTQLAYALVVALGLVYFVLASQFESFVMPVIIMTILPIGLLGSLFTLPLTGNKISMVAFIGVIMLAGTVVNSSIVLIDYMNIRRKRGEDKDTAILNACPRRVRPVLMTTLTTVLGLLPMVFSNGEGAEMMRPMAIVMITGMVVSTIVTLLFTPVYYSLIDSLIEHVRTRSAERHARRLARDTNQTKEI</sequence>
<protein>
    <submittedName>
        <fullName evidence="2">Transporter</fullName>
    </submittedName>
</protein>
<proteinExistence type="predicted"/>
<feature type="transmembrane region" description="Helical" evidence="1">
    <location>
        <begin position="427"/>
        <end position="447"/>
    </location>
</feature>
<feature type="transmembrane region" description="Helical" evidence="1">
    <location>
        <begin position="459"/>
        <end position="486"/>
    </location>
</feature>
<dbReference type="Gene3D" id="3.30.70.1320">
    <property type="entry name" value="Multidrug efflux transporter AcrB pore domain like"/>
    <property type="match status" value="1"/>
</dbReference>
<dbReference type="InterPro" id="IPR001036">
    <property type="entry name" value="Acrflvin-R"/>
</dbReference>
<dbReference type="RefSeq" id="WP_087372306.1">
    <property type="nucleotide sequence ID" value="NZ_NFKK01000006.1"/>
</dbReference>
<dbReference type="EMBL" id="NFKK01000006">
    <property type="protein sequence ID" value="OUP52969.1"/>
    <property type="molecule type" value="Genomic_DNA"/>
</dbReference>
<feature type="transmembrane region" description="Helical" evidence="1">
    <location>
        <begin position="953"/>
        <end position="972"/>
    </location>
</feature>
<feature type="transmembrane region" description="Helical" evidence="1">
    <location>
        <begin position="526"/>
        <end position="546"/>
    </location>
</feature>
<dbReference type="Gene3D" id="3.30.70.1440">
    <property type="entry name" value="Multidrug efflux transporter AcrB pore domain"/>
    <property type="match status" value="1"/>
</dbReference>
<dbReference type="AlphaFoldDB" id="A0A1Y4LBV7"/>
<gene>
    <name evidence="2" type="ORF">B5F17_06960</name>
</gene>
<reference evidence="3" key="1">
    <citation type="submission" date="2017-04" db="EMBL/GenBank/DDBJ databases">
        <title>Function of individual gut microbiota members based on whole genome sequencing of pure cultures obtained from chicken caecum.</title>
        <authorList>
            <person name="Medvecky M."/>
            <person name="Cejkova D."/>
            <person name="Polansky O."/>
            <person name="Karasova D."/>
            <person name="Kubasova T."/>
            <person name="Cizek A."/>
            <person name="Rychlik I."/>
        </authorList>
    </citation>
    <scope>NUCLEOTIDE SEQUENCE [LARGE SCALE GENOMIC DNA]</scope>
    <source>
        <strain evidence="3">An180</strain>
    </source>
</reference>
<feature type="transmembrane region" description="Helical" evidence="1">
    <location>
        <begin position="356"/>
        <end position="376"/>
    </location>
</feature>
<feature type="transmembrane region" description="Helical" evidence="1">
    <location>
        <begin position="382"/>
        <end position="407"/>
    </location>
</feature>
<evidence type="ECO:0000313" key="2">
    <source>
        <dbReference type="EMBL" id="OUP52969.1"/>
    </source>
</evidence>
<dbReference type="PANTHER" id="PTHR32063:SF0">
    <property type="entry name" value="SWARMING MOTILITY PROTEIN SWRC"/>
    <property type="match status" value="1"/>
</dbReference>
<dbReference type="PRINTS" id="PR00702">
    <property type="entry name" value="ACRIFLAVINRP"/>
</dbReference>
<feature type="transmembrane region" description="Helical" evidence="1">
    <location>
        <begin position="984"/>
        <end position="1010"/>
    </location>
</feature>
<feature type="transmembrane region" description="Helical" evidence="1">
    <location>
        <begin position="852"/>
        <end position="870"/>
    </location>
</feature>
<feature type="transmembrane region" description="Helical" evidence="1">
    <location>
        <begin position="330"/>
        <end position="349"/>
    </location>
</feature>
<dbReference type="SUPFAM" id="SSF82714">
    <property type="entry name" value="Multidrug efflux transporter AcrB TolC docking domain, DN and DC subdomains"/>
    <property type="match status" value="2"/>
</dbReference>
<feature type="transmembrane region" description="Helical" evidence="1">
    <location>
        <begin position="908"/>
        <end position="932"/>
    </location>
</feature>
<dbReference type="InterPro" id="IPR027463">
    <property type="entry name" value="AcrB_DN_DC_subdom"/>
</dbReference>
<dbReference type="Gene3D" id="3.30.2090.10">
    <property type="entry name" value="Multidrug efflux transporter AcrB TolC docking domain, DN and DC subdomains"/>
    <property type="match status" value="2"/>
</dbReference>
<dbReference type="Proteomes" id="UP000195897">
    <property type="component" value="Unassembled WGS sequence"/>
</dbReference>
<dbReference type="SUPFAM" id="SSF82693">
    <property type="entry name" value="Multidrug efflux transporter AcrB pore domain, PN1, PN2, PC1 and PC2 subdomains"/>
    <property type="match status" value="3"/>
</dbReference>
<dbReference type="SUPFAM" id="SSF82866">
    <property type="entry name" value="Multidrug efflux transporter AcrB transmembrane domain"/>
    <property type="match status" value="2"/>
</dbReference>
<dbReference type="PANTHER" id="PTHR32063">
    <property type="match status" value="1"/>
</dbReference>
<dbReference type="Pfam" id="PF00873">
    <property type="entry name" value="ACR_tran"/>
    <property type="match status" value="1"/>
</dbReference>
<dbReference type="Gene3D" id="3.30.70.1430">
    <property type="entry name" value="Multidrug efflux transporter AcrB pore domain"/>
    <property type="match status" value="2"/>
</dbReference>
<keyword evidence="1" id="KW-0812">Transmembrane</keyword>
<comment type="caution">
    <text evidence="2">The sequence shown here is derived from an EMBL/GenBank/DDBJ whole genome shotgun (WGS) entry which is preliminary data.</text>
</comment>
<organism evidence="2 3">
    <name type="scientific">Butyricicoccus pullicaecorum</name>
    <dbReference type="NCBI Taxonomy" id="501571"/>
    <lineage>
        <taxon>Bacteria</taxon>
        <taxon>Bacillati</taxon>
        <taxon>Bacillota</taxon>
        <taxon>Clostridia</taxon>
        <taxon>Eubacteriales</taxon>
        <taxon>Butyricicoccaceae</taxon>
        <taxon>Butyricicoccus</taxon>
    </lineage>
</organism>